<dbReference type="PANTHER" id="PTHR41155:SF1">
    <property type="entry name" value="FI19525P1"/>
    <property type="match status" value="1"/>
</dbReference>
<dbReference type="PANTHER" id="PTHR41155">
    <property type="entry name" value="FI19525P1"/>
    <property type="match status" value="1"/>
</dbReference>
<organism evidence="2">
    <name type="scientific">Lepeophtheirus salmonis</name>
    <name type="common">Salmon louse</name>
    <name type="synonym">Caligus salmonis</name>
    <dbReference type="NCBI Taxonomy" id="72036"/>
    <lineage>
        <taxon>Eukaryota</taxon>
        <taxon>Metazoa</taxon>
        <taxon>Ecdysozoa</taxon>
        <taxon>Arthropoda</taxon>
        <taxon>Crustacea</taxon>
        <taxon>Multicrustacea</taxon>
        <taxon>Hexanauplia</taxon>
        <taxon>Copepoda</taxon>
        <taxon>Siphonostomatoida</taxon>
        <taxon>Caligidae</taxon>
        <taxon>Lepeophtheirus</taxon>
    </lineage>
</organism>
<accession>A0A0K2T7E3</accession>
<dbReference type="OrthoDB" id="6379283at2759"/>
<evidence type="ECO:0000256" key="1">
    <source>
        <dbReference type="SAM" id="Phobius"/>
    </source>
</evidence>
<feature type="transmembrane region" description="Helical" evidence="1">
    <location>
        <begin position="59"/>
        <end position="84"/>
    </location>
</feature>
<reference evidence="2" key="1">
    <citation type="submission" date="2014-05" db="EMBL/GenBank/DDBJ databases">
        <authorList>
            <person name="Chronopoulou M."/>
        </authorList>
    </citation>
    <scope>NUCLEOTIDE SEQUENCE</scope>
    <source>
        <tissue evidence="2">Whole organism</tissue>
    </source>
</reference>
<keyword evidence="1" id="KW-0812">Transmembrane</keyword>
<dbReference type="EMBL" id="HACA01004161">
    <property type="protein sequence ID" value="CDW21522.1"/>
    <property type="molecule type" value="Transcribed_RNA"/>
</dbReference>
<keyword evidence="1" id="KW-0472">Membrane</keyword>
<dbReference type="AlphaFoldDB" id="A0A0K2T7E3"/>
<name>A0A0K2T7E3_LEPSM</name>
<evidence type="ECO:0000313" key="2">
    <source>
        <dbReference type="EMBL" id="CDW21522.1"/>
    </source>
</evidence>
<sequence length="168" mass="18759">MGSGDSRTKAGVIVETMSAPNPFCPNTKGVCCLMLLVNLGIILVAIGFIIVLQLTKPDIVWNIGIIILIFGFLTFFASLVYCVYICQEGANRVNEYGRDGDLYWTHHWQKNISMPEVKTKSWKNDHPNQSSSNLSGGYYNDGASVASSRDYPSVYLESDYGKLQKQYR</sequence>
<proteinExistence type="predicted"/>
<protein>
    <submittedName>
        <fullName evidence="2">Uncharacterized protein</fullName>
    </submittedName>
</protein>
<keyword evidence="1" id="KW-1133">Transmembrane helix</keyword>
<gene>
    <name evidence="2" type="primary">Dvir\GJ12528</name>
</gene>
<feature type="transmembrane region" description="Helical" evidence="1">
    <location>
        <begin position="30"/>
        <end position="53"/>
    </location>
</feature>